<dbReference type="InterPro" id="IPR036388">
    <property type="entry name" value="WH-like_DNA-bd_sf"/>
</dbReference>
<proteinExistence type="inferred from homology"/>
<dbReference type="Gene3D" id="1.10.10.10">
    <property type="entry name" value="Winged helix-like DNA-binding domain superfamily/Winged helix DNA-binding domain"/>
    <property type="match status" value="1"/>
</dbReference>
<dbReference type="Proteomes" id="UP000053226">
    <property type="component" value="Unassembled WGS sequence"/>
</dbReference>
<keyword evidence="3" id="KW-0238">DNA-binding</keyword>
<dbReference type="OrthoDB" id="8720143at2"/>
<dbReference type="AlphaFoldDB" id="A0A0N0IB17"/>
<accession>A0A0N0IB17</accession>
<dbReference type="InterPro" id="IPR050389">
    <property type="entry name" value="LysR-type_TF"/>
</dbReference>
<dbReference type="GO" id="GO:0003700">
    <property type="term" value="F:DNA-binding transcription factor activity"/>
    <property type="evidence" value="ECO:0007669"/>
    <property type="project" value="InterPro"/>
</dbReference>
<organism evidence="6 7">
    <name type="scientific">Moellerella wisconsensis ATCC 35017</name>
    <dbReference type="NCBI Taxonomy" id="1354267"/>
    <lineage>
        <taxon>Bacteria</taxon>
        <taxon>Pseudomonadati</taxon>
        <taxon>Pseudomonadota</taxon>
        <taxon>Gammaproteobacteria</taxon>
        <taxon>Enterobacterales</taxon>
        <taxon>Morganellaceae</taxon>
        <taxon>Moellerella</taxon>
    </lineage>
</organism>
<evidence type="ECO:0000256" key="3">
    <source>
        <dbReference type="ARBA" id="ARBA00023125"/>
    </source>
</evidence>
<dbReference type="EMBL" id="LGAA01000014">
    <property type="protein sequence ID" value="KPD03221.1"/>
    <property type="molecule type" value="Genomic_DNA"/>
</dbReference>
<reference evidence="6 7" key="1">
    <citation type="submission" date="2015-07" db="EMBL/GenBank/DDBJ databases">
        <title>ATOL: Assembling a taxonomically balanced genome-scale reconstruction of the evolutionary history of the Enterobacteriaceae.</title>
        <authorList>
            <person name="Plunkett G.III."/>
            <person name="Neeno-Eckwall E.C."/>
            <person name="Glasner J.D."/>
            <person name="Perna N.T."/>
        </authorList>
    </citation>
    <scope>NUCLEOTIDE SEQUENCE [LARGE SCALE GENOMIC DNA]</scope>
    <source>
        <strain evidence="6 7">ATCC 35017</strain>
    </source>
</reference>
<dbReference type="InterPro" id="IPR000847">
    <property type="entry name" value="LysR_HTH_N"/>
</dbReference>
<dbReference type="NCBIfam" id="NF007063">
    <property type="entry name" value="PRK09508.1"/>
    <property type="match status" value="1"/>
</dbReference>
<protein>
    <submittedName>
        <fullName evidence="6">Putative transcriptional activator</fullName>
    </submittedName>
</protein>
<dbReference type="InterPro" id="IPR036390">
    <property type="entry name" value="WH_DNA-bd_sf"/>
</dbReference>
<keyword evidence="2" id="KW-0805">Transcription regulation</keyword>
<dbReference type="GO" id="GO:0003677">
    <property type="term" value="F:DNA binding"/>
    <property type="evidence" value="ECO:0007669"/>
    <property type="project" value="UniProtKB-KW"/>
</dbReference>
<dbReference type="RefSeq" id="WP_053907860.1">
    <property type="nucleotide sequence ID" value="NZ_CAWMUS010000014.1"/>
</dbReference>
<dbReference type="Gene3D" id="3.40.190.10">
    <property type="entry name" value="Periplasmic binding protein-like II"/>
    <property type="match status" value="2"/>
</dbReference>
<evidence type="ECO:0000313" key="7">
    <source>
        <dbReference type="Proteomes" id="UP000053226"/>
    </source>
</evidence>
<keyword evidence="7" id="KW-1185">Reference proteome</keyword>
<dbReference type="PRINTS" id="PR00039">
    <property type="entry name" value="HTHLYSR"/>
</dbReference>
<sequence length="326" mass="37297">MTDYNTVSTTKKEHCDIHLRNVDLNLLTVFDVVMQMQNVTRAAQVLGMSQPAVSNAVSRLKSMFNDELFVRYGRGIQPTSRAKQLFGPVRQALQLVHNELPGAGFDPQQSERTFNLSICSPLDIRIAAGIVDRFNYNAPHIDVMIRSYLDDNIAHQLKYQETEFVISYNEFEKAEYQHKVLFNDELVLAVSQNHPRICDCISLVDLACEKHAIMSLDSVGSFSKPYYTNTELSHSISYQGTDLNSVLNIVSQTYLVAIAPRWLVEYYSSSLKLRAISLPWKETYRPCYLIWHESTTRDKGHQWMKSQLGQLSEINDYMCANHKGTK</sequence>
<comment type="similarity">
    <text evidence="1">Belongs to the LysR transcriptional regulatory family.</text>
</comment>
<evidence type="ECO:0000259" key="5">
    <source>
        <dbReference type="PROSITE" id="PS50931"/>
    </source>
</evidence>
<dbReference type="InterPro" id="IPR005119">
    <property type="entry name" value="LysR_subst-bd"/>
</dbReference>
<dbReference type="SUPFAM" id="SSF53850">
    <property type="entry name" value="Periplasmic binding protein-like II"/>
    <property type="match status" value="1"/>
</dbReference>
<dbReference type="Pfam" id="PF00126">
    <property type="entry name" value="HTH_1"/>
    <property type="match status" value="1"/>
</dbReference>
<gene>
    <name evidence="6" type="ORF">M992_1353</name>
</gene>
<keyword evidence="4" id="KW-0804">Transcription</keyword>
<evidence type="ECO:0000256" key="2">
    <source>
        <dbReference type="ARBA" id="ARBA00023015"/>
    </source>
</evidence>
<feature type="domain" description="HTH lysR-type" evidence="5">
    <location>
        <begin position="22"/>
        <end position="79"/>
    </location>
</feature>
<name>A0A0N0IB17_9GAMM</name>
<dbReference type="Pfam" id="PF03466">
    <property type="entry name" value="LysR_substrate"/>
    <property type="match status" value="1"/>
</dbReference>
<dbReference type="PANTHER" id="PTHR30118">
    <property type="entry name" value="HTH-TYPE TRANSCRIPTIONAL REGULATOR LEUO-RELATED"/>
    <property type="match status" value="1"/>
</dbReference>
<comment type="caution">
    <text evidence="6">The sequence shown here is derived from an EMBL/GenBank/DDBJ whole genome shotgun (WGS) entry which is preliminary data.</text>
</comment>
<evidence type="ECO:0000313" key="6">
    <source>
        <dbReference type="EMBL" id="KPD03221.1"/>
    </source>
</evidence>
<dbReference type="PROSITE" id="PS50931">
    <property type="entry name" value="HTH_LYSR"/>
    <property type="match status" value="1"/>
</dbReference>
<dbReference type="SUPFAM" id="SSF46785">
    <property type="entry name" value="Winged helix' DNA-binding domain"/>
    <property type="match status" value="1"/>
</dbReference>
<evidence type="ECO:0000256" key="1">
    <source>
        <dbReference type="ARBA" id="ARBA00009437"/>
    </source>
</evidence>
<dbReference type="PANTHER" id="PTHR30118:SF6">
    <property type="entry name" value="HTH-TYPE TRANSCRIPTIONAL REGULATOR LEUO"/>
    <property type="match status" value="1"/>
</dbReference>
<evidence type="ECO:0000256" key="4">
    <source>
        <dbReference type="ARBA" id="ARBA00023163"/>
    </source>
</evidence>